<gene>
    <name evidence="1" type="ORF">U27_00521</name>
</gene>
<name>A0A081C7R9_VECG1</name>
<dbReference type="AlphaFoldDB" id="A0A081C7R9"/>
<dbReference type="HOGENOM" id="CLU_1912935_0_0_0"/>
<dbReference type="EMBL" id="DF820474">
    <property type="protein sequence ID" value="GAK60624.1"/>
    <property type="molecule type" value="Genomic_DNA"/>
</dbReference>
<sequence length="132" mass="15340">MELFENEYVKLSIDKNVPCLEWIGKKYMPSKEFRASEEKSVQLYCEYKNIYPQLEWFVDARDIGPIAPKDTQWVVNEILPHFATAGLTKEGFVVPKNVLGKMTVNYYTSRVGKIIEIRIFETVTAAKNWLKA</sequence>
<protein>
    <submittedName>
        <fullName evidence="1">Uncharacterized protein</fullName>
    </submittedName>
</protein>
<dbReference type="STRING" id="1499967.U27_00521"/>
<dbReference type="Proteomes" id="UP000030661">
    <property type="component" value="Unassembled WGS sequence"/>
</dbReference>
<proteinExistence type="predicted"/>
<dbReference type="eggNOG" id="ENOG5033N9Y">
    <property type="taxonomic scope" value="Bacteria"/>
</dbReference>
<accession>A0A081C7R9</accession>
<reference evidence="1" key="1">
    <citation type="journal article" date="2015" name="PeerJ">
        <title>First genomic representation of candidate bacterial phylum KSB3 points to enhanced environmental sensing as a trigger of wastewater bulking.</title>
        <authorList>
            <person name="Sekiguchi Y."/>
            <person name="Ohashi A."/>
            <person name="Parks D.H."/>
            <person name="Yamauchi T."/>
            <person name="Tyson G.W."/>
            <person name="Hugenholtz P."/>
        </authorList>
    </citation>
    <scope>NUCLEOTIDE SEQUENCE [LARGE SCALE GENOMIC DNA]</scope>
</reference>
<organism evidence="1">
    <name type="scientific">Vecturithrix granuli</name>
    <dbReference type="NCBI Taxonomy" id="1499967"/>
    <lineage>
        <taxon>Bacteria</taxon>
        <taxon>Candidatus Moduliflexota</taxon>
        <taxon>Candidatus Vecturitrichia</taxon>
        <taxon>Candidatus Vecturitrichales</taxon>
        <taxon>Candidatus Vecturitrichaceae</taxon>
        <taxon>Candidatus Vecturithrix</taxon>
    </lineage>
</organism>
<evidence type="ECO:0000313" key="2">
    <source>
        <dbReference type="Proteomes" id="UP000030661"/>
    </source>
</evidence>
<keyword evidence="2" id="KW-1185">Reference proteome</keyword>
<evidence type="ECO:0000313" key="1">
    <source>
        <dbReference type="EMBL" id="GAK60624.1"/>
    </source>
</evidence>